<reference evidence="2" key="1">
    <citation type="submission" date="2017-05" db="EMBL/GenBank/DDBJ databases">
        <authorList>
            <person name="Barney B.M."/>
        </authorList>
    </citation>
    <scope>NUCLEOTIDE SEQUENCE [LARGE SCALE GENOMIC DNA]</scope>
    <source>
        <strain evidence="2">PSBB022</strain>
    </source>
</reference>
<gene>
    <name evidence="1" type="ORF">CBP51_11495</name>
</gene>
<name>A0A266QDY7_9GAMM</name>
<sequence length="75" mass="7784">MVTTPFAALDELDASDEAAPPSTLLEELLTASELLEEDELVAGAEELATDELVATGRTKELSAVHVGIAPVYGVS</sequence>
<dbReference type="EMBL" id="NHNI01000001">
    <property type="protein sequence ID" value="OZY87561.1"/>
    <property type="molecule type" value="Genomic_DNA"/>
</dbReference>
<dbReference type="Proteomes" id="UP000216101">
    <property type="component" value="Unassembled WGS sequence"/>
</dbReference>
<evidence type="ECO:0000313" key="2">
    <source>
        <dbReference type="Proteomes" id="UP000216101"/>
    </source>
</evidence>
<evidence type="ECO:0000313" key="1">
    <source>
        <dbReference type="EMBL" id="OZY87561.1"/>
    </source>
</evidence>
<protein>
    <submittedName>
        <fullName evidence="1">Uncharacterized protein</fullName>
    </submittedName>
</protein>
<organism evidence="1 2">
    <name type="scientific">Cellvibrio mixtus</name>
    <dbReference type="NCBI Taxonomy" id="39650"/>
    <lineage>
        <taxon>Bacteria</taxon>
        <taxon>Pseudomonadati</taxon>
        <taxon>Pseudomonadota</taxon>
        <taxon>Gammaproteobacteria</taxon>
        <taxon>Cellvibrionales</taxon>
        <taxon>Cellvibrionaceae</taxon>
        <taxon>Cellvibrio</taxon>
    </lineage>
</organism>
<keyword evidence="2" id="KW-1185">Reference proteome</keyword>
<dbReference type="AlphaFoldDB" id="A0A266QDY7"/>
<comment type="caution">
    <text evidence="1">The sequence shown here is derived from an EMBL/GenBank/DDBJ whole genome shotgun (WGS) entry which is preliminary data.</text>
</comment>
<accession>A0A266QDY7</accession>
<proteinExistence type="predicted"/>